<protein>
    <submittedName>
        <fullName evidence="5">Acetyltransferase</fullName>
    </submittedName>
</protein>
<dbReference type="Pfam" id="PF17836">
    <property type="entry name" value="PglD_N"/>
    <property type="match status" value="1"/>
</dbReference>
<keyword evidence="2" id="KW-0808">Transferase</keyword>
<dbReference type="PANTHER" id="PTHR43300:SF7">
    <property type="entry name" value="UDP-N-ACETYLBACILLOSAMINE N-ACETYLTRANSFERASE"/>
    <property type="match status" value="1"/>
</dbReference>
<evidence type="ECO:0000256" key="2">
    <source>
        <dbReference type="ARBA" id="ARBA00022679"/>
    </source>
</evidence>
<name>A0ABX6K8D6_SALCS</name>
<dbReference type="NCBIfam" id="TIGR03570">
    <property type="entry name" value="NeuD_NnaD"/>
    <property type="match status" value="1"/>
</dbReference>
<accession>A0ABX6K8D6</accession>
<dbReference type="PROSITE" id="PS00101">
    <property type="entry name" value="HEXAPEP_TRANSFERASES"/>
    <property type="match status" value="1"/>
</dbReference>
<reference evidence="5 6" key="1">
    <citation type="submission" date="2020-03" db="EMBL/GenBank/DDBJ databases">
        <title>Genome mining reveals the biosynthetic pathways of PHA and ectoines of the halophilic strain Salinivibrio costicola M318 isolated from fermented shrimp paste.</title>
        <authorList>
            <person name="Doan T.V."/>
            <person name="Tran L.T."/>
            <person name="Trieu T.A."/>
            <person name="Nguyen Q.V."/>
            <person name="Quach T.N."/>
            <person name="Phi T.Q."/>
            <person name="Kumar S."/>
        </authorList>
    </citation>
    <scope>NUCLEOTIDE SEQUENCE [LARGE SCALE GENOMIC DNA]</scope>
    <source>
        <strain evidence="5 6">M318</strain>
    </source>
</reference>
<evidence type="ECO:0000313" key="5">
    <source>
        <dbReference type="EMBL" id="QIR06495.1"/>
    </source>
</evidence>
<dbReference type="InterPro" id="IPR050179">
    <property type="entry name" value="Trans_hexapeptide_repeat"/>
</dbReference>
<dbReference type="InterPro" id="IPR011004">
    <property type="entry name" value="Trimer_LpxA-like_sf"/>
</dbReference>
<evidence type="ECO:0000313" key="6">
    <source>
        <dbReference type="Proteomes" id="UP000501408"/>
    </source>
</evidence>
<dbReference type="Gene3D" id="3.40.50.20">
    <property type="match status" value="1"/>
</dbReference>
<dbReference type="Gene3D" id="2.160.10.10">
    <property type="entry name" value="Hexapeptide repeat proteins"/>
    <property type="match status" value="1"/>
</dbReference>
<proteinExistence type="inferred from homology"/>
<dbReference type="RefSeq" id="WP_167314622.1">
    <property type="nucleotide sequence ID" value="NZ_CP050266.1"/>
</dbReference>
<keyword evidence="3" id="KW-0677">Repeat</keyword>
<organism evidence="5 6">
    <name type="scientific">Salinivibrio costicola</name>
    <name type="common">Vibrio costicola</name>
    <dbReference type="NCBI Taxonomy" id="51367"/>
    <lineage>
        <taxon>Bacteria</taxon>
        <taxon>Pseudomonadati</taxon>
        <taxon>Pseudomonadota</taxon>
        <taxon>Gammaproteobacteria</taxon>
        <taxon>Vibrionales</taxon>
        <taxon>Vibrionaceae</taxon>
        <taxon>Salinivibrio</taxon>
    </lineage>
</organism>
<dbReference type="InterPro" id="IPR020019">
    <property type="entry name" value="AcTrfase_PglD-like"/>
</dbReference>
<dbReference type="EMBL" id="CP050266">
    <property type="protein sequence ID" value="QIR06495.1"/>
    <property type="molecule type" value="Genomic_DNA"/>
</dbReference>
<sequence length="214" mass="22341">MTKTGSKCAVLGARGHGKVVAEIAELNGFSDIHFFDDRWPTISNVEHWNIHGNSEMLLAHATEYQTIIVAIGNNSTRLEKHQALIAHGAVSTPLVHPKAIVSHYAVLEPGTVVMAGAVVNPFSHIGQACIVNTAATIDHDCDIAQGVHISPGAHLAGGVQVASEAWIGAGATIKPLVKIGAKAVIGAGATVLRDVESDQTQVGIPAKPLVKKEI</sequence>
<dbReference type="CDD" id="cd03360">
    <property type="entry name" value="LbH_AT_putative"/>
    <property type="match status" value="1"/>
</dbReference>
<comment type="similarity">
    <text evidence="1">Belongs to the transferase hexapeptide repeat family.</text>
</comment>
<feature type="domain" description="PglD N-terminal" evidence="4">
    <location>
        <begin position="9"/>
        <end position="82"/>
    </location>
</feature>
<gene>
    <name evidence="5" type="ORF">HBA18_09030</name>
</gene>
<evidence type="ECO:0000256" key="3">
    <source>
        <dbReference type="ARBA" id="ARBA00022737"/>
    </source>
</evidence>
<dbReference type="InterPro" id="IPR018357">
    <property type="entry name" value="Hexapep_transf_CS"/>
</dbReference>
<dbReference type="InterPro" id="IPR041561">
    <property type="entry name" value="PglD_N"/>
</dbReference>
<dbReference type="PANTHER" id="PTHR43300">
    <property type="entry name" value="ACETYLTRANSFERASE"/>
    <property type="match status" value="1"/>
</dbReference>
<evidence type="ECO:0000256" key="1">
    <source>
        <dbReference type="ARBA" id="ARBA00007274"/>
    </source>
</evidence>
<dbReference type="SUPFAM" id="SSF51161">
    <property type="entry name" value="Trimeric LpxA-like enzymes"/>
    <property type="match status" value="1"/>
</dbReference>
<evidence type="ECO:0000259" key="4">
    <source>
        <dbReference type="Pfam" id="PF17836"/>
    </source>
</evidence>
<keyword evidence="6" id="KW-1185">Reference proteome</keyword>
<dbReference type="Proteomes" id="UP000501408">
    <property type="component" value="Chromosome 1"/>
</dbReference>